<dbReference type="InterPro" id="IPR036914">
    <property type="entry name" value="MGS-like_dom_sf"/>
</dbReference>
<dbReference type="Gene3D" id="3.40.50.1380">
    <property type="entry name" value="Methylglyoxal synthase-like domain"/>
    <property type="match status" value="1"/>
</dbReference>
<accession>A0A7V9YXR3</accession>
<proteinExistence type="inferred from homology"/>
<feature type="binding site" evidence="2">
    <location>
        <position position="12"/>
    </location>
    <ligand>
        <name>substrate</name>
    </ligand>
</feature>
<reference evidence="5 6" key="1">
    <citation type="submission" date="2020-07" db="EMBL/GenBank/DDBJ databases">
        <title>Genomic Encyclopedia of Type Strains, Phase IV (KMG-IV): sequencing the most valuable type-strain genomes for metagenomic binning, comparative biology and taxonomic classification.</title>
        <authorList>
            <person name="Goeker M."/>
        </authorList>
    </citation>
    <scope>NUCLEOTIDE SEQUENCE [LARGE SCALE GENOMIC DNA]</scope>
    <source>
        <strain evidence="5 6">DSM 25220</strain>
    </source>
</reference>
<comment type="catalytic activity">
    <reaction evidence="2">
        <text>dihydroxyacetone phosphate = methylglyoxal + phosphate</text>
        <dbReference type="Rhea" id="RHEA:17937"/>
        <dbReference type="ChEBI" id="CHEBI:17158"/>
        <dbReference type="ChEBI" id="CHEBI:43474"/>
        <dbReference type="ChEBI" id="CHEBI:57642"/>
        <dbReference type="EC" id="4.2.3.3"/>
    </reaction>
</comment>
<evidence type="ECO:0000313" key="5">
    <source>
        <dbReference type="EMBL" id="MBA2870200.1"/>
    </source>
</evidence>
<dbReference type="EMBL" id="JACDUU010000001">
    <property type="protein sequence ID" value="MBA2870200.1"/>
    <property type="molecule type" value="Genomic_DNA"/>
</dbReference>
<dbReference type="RefSeq" id="WP_181535806.1">
    <property type="nucleotide sequence ID" value="NZ_JACDUU010000001.1"/>
</dbReference>
<dbReference type="InterPro" id="IPR011607">
    <property type="entry name" value="MGS-like_dom"/>
</dbReference>
<dbReference type="PIRSF" id="PIRSF006614">
    <property type="entry name" value="Methylglyox_syn"/>
    <property type="match status" value="1"/>
</dbReference>
<name>A0A7V9YXR3_9BACL</name>
<dbReference type="AlphaFoldDB" id="A0A7V9YXR3"/>
<organism evidence="5 6">
    <name type="scientific">[Anoxybacillus] calidus</name>
    <dbReference type="NCBI Taxonomy" id="575178"/>
    <lineage>
        <taxon>Bacteria</taxon>
        <taxon>Bacillati</taxon>
        <taxon>Bacillota</taxon>
        <taxon>Bacilli</taxon>
        <taxon>Bacillales</taxon>
        <taxon>Anoxybacillaceae</taxon>
        <taxon>Paranoxybacillus</taxon>
    </lineage>
</organism>
<dbReference type="PANTHER" id="PTHR30492">
    <property type="entry name" value="METHYLGLYOXAL SYNTHASE"/>
    <property type="match status" value="1"/>
</dbReference>
<dbReference type="SUPFAM" id="SSF52335">
    <property type="entry name" value="Methylglyoxal synthase-like"/>
    <property type="match status" value="1"/>
</dbReference>
<dbReference type="SMART" id="SM00851">
    <property type="entry name" value="MGS"/>
    <property type="match status" value="1"/>
</dbReference>
<dbReference type="GO" id="GO:0008929">
    <property type="term" value="F:methylglyoxal synthase activity"/>
    <property type="evidence" value="ECO:0007669"/>
    <property type="project" value="UniProtKB-UniRule"/>
</dbReference>
<dbReference type="FunFam" id="3.40.50.1380:FF:000006">
    <property type="entry name" value="Methylglyoxal synthase"/>
    <property type="match status" value="1"/>
</dbReference>
<comment type="function">
    <text evidence="2">Catalyzes the formation of methylglyoxal from dihydroxyacetone phosphate.</text>
</comment>
<dbReference type="PANTHER" id="PTHR30492:SF0">
    <property type="entry name" value="METHYLGLYOXAL SYNTHASE"/>
    <property type="match status" value="1"/>
</dbReference>
<feature type="binding site" evidence="2">
    <location>
        <begin position="54"/>
        <end position="55"/>
    </location>
    <ligand>
        <name>substrate</name>
    </ligand>
</feature>
<dbReference type="PROSITE" id="PS01335">
    <property type="entry name" value="METHYLGLYOXAL_SYNTH"/>
    <property type="match status" value="1"/>
</dbReference>
<evidence type="ECO:0000259" key="4">
    <source>
        <dbReference type="PROSITE" id="PS51855"/>
    </source>
</evidence>
<dbReference type="GO" id="GO:0005829">
    <property type="term" value="C:cytosol"/>
    <property type="evidence" value="ECO:0007669"/>
    <property type="project" value="TreeGrafter"/>
</dbReference>
<dbReference type="Proteomes" id="UP000580891">
    <property type="component" value="Unassembled WGS sequence"/>
</dbReference>
<dbReference type="NCBIfam" id="TIGR00160">
    <property type="entry name" value="MGSA"/>
    <property type="match status" value="1"/>
</dbReference>
<keyword evidence="1 2" id="KW-0456">Lyase</keyword>
<comment type="caution">
    <text evidence="5">The sequence shown here is derived from an EMBL/GenBank/DDBJ whole genome shotgun (WGS) entry which is preliminary data.</text>
</comment>
<evidence type="ECO:0000256" key="1">
    <source>
        <dbReference type="ARBA" id="ARBA00023239"/>
    </source>
</evidence>
<feature type="binding site" evidence="2">
    <location>
        <begin position="34"/>
        <end position="37"/>
    </location>
    <ligand>
        <name>substrate</name>
    </ligand>
</feature>
<dbReference type="InterPro" id="IPR018148">
    <property type="entry name" value="Methylglyoxal_synth_AS"/>
</dbReference>
<evidence type="ECO:0000256" key="2">
    <source>
        <dbReference type="HAMAP-Rule" id="MF_00549"/>
    </source>
</evidence>
<feature type="binding site" evidence="2">
    <location>
        <position position="8"/>
    </location>
    <ligand>
        <name>substrate</name>
    </ligand>
</feature>
<feature type="active site" description="Proton donor/acceptor" evidence="2 3">
    <location>
        <position position="60"/>
    </location>
</feature>
<dbReference type="InterPro" id="IPR004363">
    <property type="entry name" value="Methylgl_synth"/>
</dbReference>
<sequence length="136" mass="15130">MKIALIAHDKKKADMIQFAIAYQAILEKHELYATGTTGLRIHEATGLPIHRFQSGPLGGDQEIGAMIAQNKMDMVIFFRDPLTAQPHEPDVSALIRLCDVYSIPLATNMGTAEILIKGLERGDFAWRKIINEKQGE</sequence>
<gene>
    <name evidence="2" type="primary">mgsA</name>
    <name evidence="5" type="ORF">HNQ85_000458</name>
</gene>
<comment type="similarity">
    <text evidence="2">Belongs to the methylglyoxal synthase family.</text>
</comment>
<evidence type="ECO:0000313" key="6">
    <source>
        <dbReference type="Proteomes" id="UP000580891"/>
    </source>
</evidence>
<dbReference type="GO" id="GO:0019242">
    <property type="term" value="P:methylglyoxal biosynthetic process"/>
    <property type="evidence" value="ECO:0007669"/>
    <property type="project" value="UniProtKB-UniRule"/>
</dbReference>
<dbReference type="EC" id="4.2.3.3" evidence="2"/>
<evidence type="ECO:0000256" key="3">
    <source>
        <dbReference type="PIRSR" id="PIRSR006614-1"/>
    </source>
</evidence>
<dbReference type="NCBIfam" id="NF003559">
    <property type="entry name" value="PRK05234.1"/>
    <property type="match status" value="1"/>
</dbReference>
<protein>
    <recommendedName>
        <fullName evidence="2">Methylglyoxal synthase</fullName>
        <shortName evidence="2">MGS</shortName>
        <ecNumber evidence="2">4.2.3.3</ecNumber>
    </recommendedName>
</protein>
<feature type="domain" description="MGS-like" evidence="4">
    <location>
        <begin position="1"/>
        <end position="136"/>
    </location>
</feature>
<dbReference type="Pfam" id="PF02142">
    <property type="entry name" value="MGS"/>
    <property type="match status" value="1"/>
</dbReference>
<keyword evidence="6" id="KW-1185">Reference proteome</keyword>
<dbReference type="PROSITE" id="PS51855">
    <property type="entry name" value="MGS"/>
    <property type="match status" value="1"/>
</dbReference>
<dbReference type="HAMAP" id="MF_00549">
    <property type="entry name" value="Methylglyoxal_synth"/>
    <property type="match status" value="1"/>
</dbReference>
<dbReference type="CDD" id="cd01422">
    <property type="entry name" value="MGS"/>
    <property type="match status" value="1"/>
</dbReference>
<feature type="binding site" evidence="2">
    <location>
        <position position="87"/>
    </location>
    <ligand>
        <name>substrate</name>
    </ligand>
</feature>